<comment type="caution">
    <text evidence="5">The sequence shown here is derived from an EMBL/GenBank/DDBJ whole genome shotgun (WGS) entry which is preliminary data.</text>
</comment>
<sequence>MPRVREVEAFRVVLSKGRRPESVLLRLTDHGGMVAWGEVAEPEGADLPEGAAAGTGDWGDLVWADVEERVAPALLGLDWDRPEDVSGLINAGPGGSAGDMACWDLWCRLNGVPLAHAMGGSRTSVVAGARLAAERETGSLLTRVNRFVCAGYSGVTLRVVPGWDVEPVRAVRQAYPALAISVDAGAAYDESGMAALEALDAYGISVLERPFRDDLPATADLQIRMDAPVAPDVTGLAGLDAAIETKAGRAVILRVSRAGGLDAAREAHARAFDAGWEIGCAGERGVGVARAAAVALASLPGVTLPSDVTDPPPKPGRGNQSLAPELGMFGGVVAVPLTQPGIGHRVDEDVIRRMSRQTLRLPV</sequence>
<dbReference type="PANTHER" id="PTHR48080:SF3">
    <property type="entry name" value="ENOLASE SUPERFAMILY MEMBER DDB_G0284701"/>
    <property type="match status" value="1"/>
</dbReference>
<dbReference type="InterPro" id="IPR034593">
    <property type="entry name" value="DgoD-like"/>
</dbReference>
<dbReference type="SUPFAM" id="SSF54826">
    <property type="entry name" value="Enolase N-terminal domain-like"/>
    <property type="match status" value="1"/>
</dbReference>
<evidence type="ECO:0000259" key="4">
    <source>
        <dbReference type="Pfam" id="PF13378"/>
    </source>
</evidence>
<dbReference type="GO" id="GO:0046872">
    <property type="term" value="F:metal ion binding"/>
    <property type="evidence" value="ECO:0007669"/>
    <property type="project" value="UniProtKB-KW"/>
</dbReference>
<comment type="similarity">
    <text evidence="1">Belongs to the mandelate racemase/muconate lactonizing enzyme family.</text>
</comment>
<dbReference type="Proteomes" id="UP000265768">
    <property type="component" value="Unassembled WGS sequence"/>
</dbReference>
<organism evidence="5 6">
    <name type="scientific">Bailinhaonella thermotolerans</name>
    <dbReference type="NCBI Taxonomy" id="1070861"/>
    <lineage>
        <taxon>Bacteria</taxon>
        <taxon>Bacillati</taxon>
        <taxon>Actinomycetota</taxon>
        <taxon>Actinomycetes</taxon>
        <taxon>Streptosporangiales</taxon>
        <taxon>Streptosporangiaceae</taxon>
        <taxon>Bailinhaonella</taxon>
    </lineage>
</organism>
<proteinExistence type="inferred from homology"/>
<evidence type="ECO:0000313" key="5">
    <source>
        <dbReference type="EMBL" id="RJL34127.1"/>
    </source>
</evidence>
<evidence type="ECO:0000256" key="3">
    <source>
        <dbReference type="SAM" id="MobiDB-lite"/>
    </source>
</evidence>
<accession>A0A3A4B6D5</accession>
<evidence type="ECO:0000313" key="6">
    <source>
        <dbReference type="Proteomes" id="UP000265768"/>
    </source>
</evidence>
<feature type="region of interest" description="Disordered" evidence="3">
    <location>
        <begin position="302"/>
        <end position="323"/>
    </location>
</feature>
<dbReference type="RefSeq" id="WP_119925428.1">
    <property type="nucleotide sequence ID" value="NZ_QZEY01000002.1"/>
</dbReference>
<gene>
    <name evidence="5" type="ORF">D5H75_06480</name>
</gene>
<evidence type="ECO:0000256" key="1">
    <source>
        <dbReference type="ARBA" id="ARBA00008031"/>
    </source>
</evidence>
<dbReference type="InterPro" id="IPR029065">
    <property type="entry name" value="Enolase_C-like"/>
</dbReference>
<evidence type="ECO:0000256" key="2">
    <source>
        <dbReference type="ARBA" id="ARBA00022723"/>
    </source>
</evidence>
<dbReference type="EMBL" id="QZEY01000002">
    <property type="protein sequence ID" value="RJL34127.1"/>
    <property type="molecule type" value="Genomic_DNA"/>
</dbReference>
<reference evidence="5 6" key="1">
    <citation type="submission" date="2018-09" db="EMBL/GenBank/DDBJ databases">
        <title>YIM 75507 draft genome.</title>
        <authorList>
            <person name="Tang S."/>
            <person name="Feng Y."/>
        </authorList>
    </citation>
    <scope>NUCLEOTIDE SEQUENCE [LARGE SCALE GENOMIC DNA]</scope>
    <source>
        <strain evidence="5 6">YIM 75507</strain>
    </source>
</reference>
<feature type="domain" description="Enolase C-terminal" evidence="4">
    <location>
        <begin position="143"/>
        <end position="350"/>
    </location>
</feature>
<dbReference type="Gene3D" id="3.20.20.120">
    <property type="entry name" value="Enolase-like C-terminal domain"/>
    <property type="match status" value="1"/>
</dbReference>
<keyword evidence="2" id="KW-0479">Metal-binding</keyword>
<keyword evidence="6" id="KW-1185">Reference proteome</keyword>
<dbReference type="AlphaFoldDB" id="A0A3A4B6D5"/>
<dbReference type="SUPFAM" id="SSF51604">
    <property type="entry name" value="Enolase C-terminal domain-like"/>
    <property type="match status" value="1"/>
</dbReference>
<name>A0A3A4B6D5_9ACTN</name>
<dbReference type="Gene3D" id="3.30.390.10">
    <property type="entry name" value="Enolase-like, N-terminal domain"/>
    <property type="match status" value="1"/>
</dbReference>
<dbReference type="InterPro" id="IPR029017">
    <property type="entry name" value="Enolase-like_N"/>
</dbReference>
<dbReference type="OrthoDB" id="9774531at2"/>
<protein>
    <submittedName>
        <fullName evidence="5">O-succinylbenzoate-CoA synthase</fullName>
    </submittedName>
</protein>
<dbReference type="PANTHER" id="PTHR48080">
    <property type="entry name" value="D-GALACTONATE DEHYDRATASE-RELATED"/>
    <property type="match status" value="1"/>
</dbReference>
<dbReference type="InterPro" id="IPR036849">
    <property type="entry name" value="Enolase-like_C_sf"/>
</dbReference>
<dbReference type="Pfam" id="PF13378">
    <property type="entry name" value="MR_MLE_C"/>
    <property type="match status" value="1"/>
</dbReference>